<dbReference type="PANTHER" id="PTHR30146:SF109">
    <property type="entry name" value="HTH-TYPE TRANSCRIPTIONAL REGULATOR GALS"/>
    <property type="match status" value="1"/>
</dbReference>
<dbReference type="Proteomes" id="UP000548423">
    <property type="component" value="Unassembled WGS sequence"/>
</dbReference>
<organism evidence="5 6">
    <name type="scientific">Neobacillus niacini</name>
    <dbReference type="NCBI Taxonomy" id="86668"/>
    <lineage>
        <taxon>Bacteria</taxon>
        <taxon>Bacillati</taxon>
        <taxon>Bacillota</taxon>
        <taxon>Bacilli</taxon>
        <taxon>Bacillales</taxon>
        <taxon>Bacillaceae</taxon>
        <taxon>Neobacillus</taxon>
    </lineage>
</organism>
<dbReference type="SMART" id="SM00354">
    <property type="entry name" value="HTH_LACI"/>
    <property type="match status" value="1"/>
</dbReference>
<dbReference type="InterPro" id="IPR028082">
    <property type="entry name" value="Peripla_BP_I"/>
</dbReference>
<dbReference type="GO" id="GO:0000976">
    <property type="term" value="F:transcription cis-regulatory region binding"/>
    <property type="evidence" value="ECO:0007669"/>
    <property type="project" value="TreeGrafter"/>
</dbReference>
<sequence>MTSIKDIAKRAGVSVSTVSRALNNYQDVNPQTREKIIQLARELNYFANAAAKSLVQKRSYTIGVFFGDQMNSGFDHPFFLEVISAVREVAGNAGYDLLIFTNSNKNRATYTTLCRERGVDGVFLILTGEGKKKNEQLVELQESGIPCVAIDLPLEGERCSYVESNNYLGAKKAVNYLLGLGHKKIAFIGGDEIGKLSFDRLYGYKAGLSEGGIEIDSDLVNLGYFSEEKTKEATKTVLNKHKDITAFFVASDSMALVVIETLIENGYRVPEDISVIGFDDIKEASQHKPALTTVRQSKYVMGSEAIHLLMKIIDEATYRPYPVVVPCELIIRETTAPCKK</sequence>
<evidence type="ECO:0000256" key="2">
    <source>
        <dbReference type="ARBA" id="ARBA00023125"/>
    </source>
</evidence>
<dbReference type="InterPro" id="IPR046335">
    <property type="entry name" value="LacI/GalR-like_sensor"/>
</dbReference>
<dbReference type="SUPFAM" id="SSF53822">
    <property type="entry name" value="Periplasmic binding protein-like I"/>
    <property type="match status" value="1"/>
</dbReference>
<dbReference type="GO" id="GO:0003700">
    <property type="term" value="F:DNA-binding transcription factor activity"/>
    <property type="evidence" value="ECO:0007669"/>
    <property type="project" value="TreeGrafter"/>
</dbReference>
<dbReference type="PANTHER" id="PTHR30146">
    <property type="entry name" value="LACI-RELATED TRANSCRIPTIONAL REPRESSOR"/>
    <property type="match status" value="1"/>
</dbReference>
<proteinExistence type="predicted"/>
<dbReference type="PRINTS" id="PR00036">
    <property type="entry name" value="HTHLACI"/>
</dbReference>
<keyword evidence="3" id="KW-0804">Transcription</keyword>
<comment type="caution">
    <text evidence="5">The sequence shown here is derived from an EMBL/GenBank/DDBJ whole genome shotgun (WGS) entry which is preliminary data.</text>
</comment>
<dbReference type="CDD" id="cd01392">
    <property type="entry name" value="HTH_LacI"/>
    <property type="match status" value="1"/>
</dbReference>
<dbReference type="PROSITE" id="PS00356">
    <property type="entry name" value="HTH_LACI_1"/>
    <property type="match status" value="1"/>
</dbReference>
<protein>
    <submittedName>
        <fullName evidence="5">DNA-binding LacI/PurR family transcriptional regulator</fullName>
    </submittedName>
</protein>
<evidence type="ECO:0000256" key="1">
    <source>
        <dbReference type="ARBA" id="ARBA00023015"/>
    </source>
</evidence>
<dbReference type="Gene3D" id="3.40.50.2300">
    <property type="match status" value="2"/>
</dbReference>
<feature type="domain" description="HTH lacI-type" evidence="4">
    <location>
        <begin position="2"/>
        <end position="56"/>
    </location>
</feature>
<gene>
    <name evidence="5" type="ORF">F4694_002645</name>
</gene>
<reference evidence="6" key="1">
    <citation type="submission" date="2020-07" db="EMBL/GenBank/DDBJ databases">
        <authorList>
            <person name="Partida-Martinez L."/>
            <person name="Huntemann M."/>
            <person name="Clum A."/>
            <person name="Wang J."/>
            <person name="Palaniappan K."/>
            <person name="Ritter S."/>
            <person name="Chen I.-M."/>
            <person name="Stamatis D."/>
            <person name="Reddy T."/>
            <person name="O'Malley R."/>
            <person name="Daum C."/>
            <person name="Shapiro N."/>
            <person name="Ivanova N."/>
            <person name="Kyrpides N."/>
            <person name="Woyke T."/>
        </authorList>
    </citation>
    <scope>NUCLEOTIDE SEQUENCE [LARGE SCALE GENOMIC DNA]</scope>
    <source>
        <strain evidence="6">AT2.8</strain>
    </source>
</reference>
<accession>A0A852TAR6</accession>
<dbReference type="Pfam" id="PF13377">
    <property type="entry name" value="Peripla_BP_3"/>
    <property type="match status" value="1"/>
</dbReference>
<dbReference type="SUPFAM" id="SSF47413">
    <property type="entry name" value="lambda repressor-like DNA-binding domains"/>
    <property type="match status" value="1"/>
</dbReference>
<evidence type="ECO:0000313" key="5">
    <source>
        <dbReference type="EMBL" id="NYE05870.1"/>
    </source>
</evidence>
<evidence type="ECO:0000259" key="4">
    <source>
        <dbReference type="PROSITE" id="PS50932"/>
    </source>
</evidence>
<dbReference type="AlphaFoldDB" id="A0A852TAR6"/>
<dbReference type="PROSITE" id="PS50932">
    <property type="entry name" value="HTH_LACI_2"/>
    <property type="match status" value="1"/>
</dbReference>
<dbReference type="InterPro" id="IPR010982">
    <property type="entry name" value="Lambda_DNA-bd_dom_sf"/>
</dbReference>
<name>A0A852TAR6_9BACI</name>
<keyword evidence="1" id="KW-0805">Transcription regulation</keyword>
<keyword evidence="2 5" id="KW-0238">DNA-binding</keyword>
<dbReference type="Gene3D" id="1.10.260.40">
    <property type="entry name" value="lambda repressor-like DNA-binding domains"/>
    <property type="match status" value="1"/>
</dbReference>
<dbReference type="Pfam" id="PF00356">
    <property type="entry name" value="LacI"/>
    <property type="match status" value="1"/>
</dbReference>
<evidence type="ECO:0000256" key="3">
    <source>
        <dbReference type="ARBA" id="ARBA00023163"/>
    </source>
</evidence>
<evidence type="ECO:0000313" key="6">
    <source>
        <dbReference type="Proteomes" id="UP000548423"/>
    </source>
</evidence>
<dbReference type="EMBL" id="JACCBX010000005">
    <property type="protein sequence ID" value="NYE05870.1"/>
    <property type="molecule type" value="Genomic_DNA"/>
</dbReference>
<dbReference type="InterPro" id="IPR000843">
    <property type="entry name" value="HTH_LacI"/>
</dbReference>
<reference evidence="6" key="2">
    <citation type="submission" date="2020-08" db="EMBL/GenBank/DDBJ databases">
        <title>The Agave Microbiome: Exploring the role of microbial communities in plant adaptations to desert environments.</title>
        <authorList>
            <person name="Partida-Martinez L.P."/>
        </authorList>
    </citation>
    <scope>NUCLEOTIDE SEQUENCE [LARGE SCALE GENOMIC DNA]</scope>
    <source>
        <strain evidence="6">AT2.8</strain>
    </source>
</reference>
<dbReference type="CDD" id="cd06267">
    <property type="entry name" value="PBP1_LacI_sugar_binding-like"/>
    <property type="match status" value="1"/>
</dbReference>